<name>A0ABV0UUG2_9TELE</name>
<proteinExistence type="predicted"/>
<dbReference type="EMBL" id="JAHRIQ010083737">
    <property type="protein sequence ID" value="MEQ2248850.1"/>
    <property type="molecule type" value="Genomic_DNA"/>
</dbReference>
<evidence type="ECO:0000313" key="1">
    <source>
        <dbReference type="EMBL" id="MEQ2248850.1"/>
    </source>
</evidence>
<organism evidence="1 2">
    <name type="scientific">Ilyodon furcidens</name>
    <name type="common">goldbreast splitfin</name>
    <dbReference type="NCBI Taxonomy" id="33524"/>
    <lineage>
        <taxon>Eukaryota</taxon>
        <taxon>Metazoa</taxon>
        <taxon>Chordata</taxon>
        <taxon>Craniata</taxon>
        <taxon>Vertebrata</taxon>
        <taxon>Euteleostomi</taxon>
        <taxon>Actinopterygii</taxon>
        <taxon>Neopterygii</taxon>
        <taxon>Teleostei</taxon>
        <taxon>Neoteleostei</taxon>
        <taxon>Acanthomorphata</taxon>
        <taxon>Ovalentaria</taxon>
        <taxon>Atherinomorphae</taxon>
        <taxon>Cyprinodontiformes</taxon>
        <taxon>Goodeidae</taxon>
        <taxon>Ilyodon</taxon>
    </lineage>
</organism>
<keyword evidence="2" id="KW-1185">Reference proteome</keyword>
<accession>A0ABV0UUG2</accession>
<reference evidence="1 2" key="1">
    <citation type="submission" date="2021-06" db="EMBL/GenBank/DDBJ databases">
        <authorList>
            <person name="Palmer J.M."/>
        </authorList>
    </citation>
    <scope>NUCLEOTIDE SEQUENCE [LARGE SCALE GENOMIC DNA]</scope>
    <source>
        <strain evidence="2">if_2019</strain>
        <tissue evidence="1">Muscle</tissue>
    </source>
</reference>
<comment type="caution">
    <text evidence="1">The sequence shown here is derived from an EMBL/GenBank/DDBJ whole genome shotgun (WGS) entry which is preliminary data.</text>
</comment>
<evidence type="ECO:0000313" key="2">
    <source>
        <dbReference type="Proteomes" id="UP001482620"/>
    </source>
</evidence>
<dbReference type="Proteomes" id="UP001482620">
    <property type="component" value="Unassembled WGS sequence"/>
</dbReference>
<protein>
    <submittedName>
        <fullName evidence="1">Uncharacterized protein</fullName>
    </submittedName>
</protein>
<gene>
    <name evidence="1" type="ORF">ILYODFUR_023240</name>
</gene>
<sequence>MTGNRGVGVGTGTQTQSSQSYTELIRVFDCLSSPVQTCQSSVGFHFFTSFKVRTRKKDLGDPRLSPLNFDNQRQFCLIKFVCLCKYNTRRRTFSITFLSVNVAPGHIEQSSTSAKAGLVLVLN</sequence>